<reference evidence="3 4" key="1">
    <citation type="submission" date="2023-01" db="EMBL/GenBank/DDBJ databases">
        <title>Analysis of 21 Apiospora genomes using comparative genomics revels a genus with tremendous synthesis potential of carbohydrate active enzymes and secondary metabolites.</title>
        <authorList>
            <person name="Sorensen T."/>
        </authorList>
    </citation>
    <scope>NUCLEOTIDE SEQUENCE [LARGE SCALE GENOMIC DNA]</scope>
    <source>
        <strain evidence="3 4">CBS 83171</strain>
    </source>
</reference>
<organism evidence="3 4">
    <name type="scientific">Apiospora saccharicola</name>
    <dbReference type="NCBI Taxonomy" id="335842"/>
    <lineage>
        <taxon>Eukaryota</taxon>
        <taxon>Fungi</taxon>
        <taxon>Dikarya</taxon>
        <taxon>Ascomycota</taxon>
        <taxon>Pezizomycotina</taxon>
        <taxon>Sordariomycetes</taxon>
        <taxon>Xylariomycetidae</taxon>
        <taxon>Amphisphaeriales</taxon>
        <taxon>Apiosporaceae</taxon>
        <taxon>Apiospora</taxon>
    </lineage>
</organism>
<feature type="compositionally biased region" description="Low complexity" evidence="1">
    <location>
        <begin position="182"/>
        <end position="202"/>
    </location>
</feature>
<accession>A0ABR1UP69</accession>
<dbReference type="EMBL" id="JAQQWM010000006">
    <property type="protein sequence ID" value="KAK8060729.1"/>
    <property type="molecule type" value="Genomic_DNA"/>
</dbReference>
<keyword evidence="4" id="KW-1185">Reference proteome</keyword>
<feature type="region of interest" description="Disordered" evidence="1">
    <location>
        <begin position="182"/>
        <end position="225"/>
    </location>
</feature>
<evidence type="ECO:0000256" key="2">
    <source>
        <dbReference type="SAM" id="SignalP"/>
    </source>
</evidence>
<feature type="chain" id="PRO_5046301991" evidence="2">
    <location>
        <begin position="21"/>
        <end position="255"/>
    </location>
</feature>
<name>A0ABR1UP69_9PEZI</name>
<keyword evidence="2" id="KW-0732">Signal</keyword>
<evidence type="ECO:0000313" key="3">
    <source>
        <dbReference type="EMBL" id="KAK8060729.1"/>
    </source>
</evidence>
<evidence type="ECO:0000256" key="1">
    <source>
        <dbReference type="SAM" id="MobiDB-lite"/>
    </source>
</evidence>
<comment type="caution">
    <text evidence="3">The sequence shown here is derived from an EMBL/GenBank/DDBJ whole genome shotgun (WGS) entry which is preliminary data.</text>
</comment>
<proteinExistence type="predicted"/>
<dbReference type="Proteomes" id="UP001446871">
    <property type="component" value="Unassembled WGS sequence"/>
</dbReference>
<feature type="signal peptide" evidence="2">
    <location>
        <begin position="1"/>
        <end position="20"/>
    </location>
</feature>
<sequence>MKNIKMLASMLATGLAVASAAAPDPTAPGFIGYAVDDSGLDAVDRHIQPSAATIVSEPPVVAGQAGGPGGHHQVGFNLQAQNSTMMTTVTTSGLLTLTLASGQTTTINGIYAAMSQVVVTESDTTLGATATVTATSLPSMTDADYGTSSATGYGAPSTATGAVSTTTDTAATSSAAATTVIAPSSSSDATATTSSDGDNSSAPDTTSSDPAQSASPTSDNPNAASNCTVTNMLQKFIIFYAMFQIWDMPFFDRAF</sequence>
<evidence type="ECO:0000313" key="4">
    <source>
        <dbReference type="Proteomes" id="UP001446871"/>
    </source>
</evidence>
<feature type="compositionally biased region" description="Polar residues" evidence="1">
    <location>
        <begin position="203"/>
        <end position="225"/>
    </location>
</feature>
<gene>
    <name evidence="3" type="ORF">PG996_010659</name>
</gene>
<protein>
    <submittedName>
        <fullName evidence="3">Uncharacterized protein</fullName>
    </submittedName>
</protein>